<keyword evidence="12" id="KW-1185">Reference proteome</keyword>
<keyword evidence="9" id="KW-0028">Amino-acid biosynthesis</keyword>
<protein>
    <recommendedName>
        <fullName evidence="9">Histidinol-phosphate aminotransferase</fullName>
        <ecNumber evidence="9">2.6.1.9</ecNumber>
    </recommendedName>
    <alternativeName>
        <fullName evidence="9">Imidazole acetol-phosphate transaminase</fullName>
    </alternativeName>
</protein>
<comment type="catalytic activity">
    <reaction evidence="8 9">
        <text>L-histidinol phosphate + 2-oxoglutarate = 3-(imidazol-4-yl)-2-oxopropyl phosphate + L-glutamate</text>
        <dbReference type="Rhea" id="RHEA:23744"/>
        <dbReference type="ChEBI" id="CHEBI:16810"/>
        <dbReference type="ChEBI" id="CHEBI:29985"/>
        <dbReference type="ChEBI" id="CHEBI:57766"/>
        <dbReference type="ChEBI" id="CHEBI:57980"/>
        <dbReference type="EC" id="2.6.1.9"/>
    </reaction>
</comment>
<dbReference type="GO" id="GO:0004400">
    <property type="term" value="F:histidinol-phosphate transaminase activity"/>
    <property type="evidence" value="ECO:0007669"/>
    <property type="project" value="UniProtKB-UniRule"/>
</dbReference>
<proteinExistence type="inferred from homology"/>
<evidence type="ECO:0000256" key="8">
    <source>
        <dbReference type="ARBA" id="ARBA00047481"/>
    </source>
</evidence>
<comment type="similarity">
    <text evidence="3 9">Belongs to the class-II pyridoxal-phosphate-dependent aminotransferase family. Histidinol-phosphate aminotransferase subfamily.</text>
</comment>
<keyword evidence="9" id="KW-0368">Histidine biosynthesis</keyword>
<dbReference type="Gene3D" id="3.90.1150.10">
    <property type="entry name" value="Aspartate Aminotransferase, domain 1"/>
    <property type="match status" value="1"/>
</dbReference>
<evidence type="ECO:0000256" key="7">
    <source>
        <dbReference type="ARBA" id="ARBA00022898"/>
    </source>
</evidence>
<dbReference type="AlphaFoldDB" id="A0A8J3GD36"/>
<sequence>MNYSELVRPDVLNQPIYEPGKPIEYVAREYGLEAASILKLASNENPLGPSPLGLEAAQRALREAHLYPDGGCTRLREALAQKFELAANQFIITNGSNEFMTLLCQAFCGPGDEAVMGAQSFIAFKIGVLLAGAKPVEVPMPDMRHDLDALADAVTERTKLVYLPCPNNPTGDCHSLAAIEALIDRLPDHVIFCFDEAYAEYSDDAPDLRPLIAAGKKVVCCRTFSKIYGLAAFRIGYGYGAPELMALLNRVRAPFNVNAIAQAAAIAALSDHEHVARAKAVNHAGMHQLTQGFEALGLEYRAEGGNFVLLKVENPAQMFDSFQQQGIIVRPLKPYLLAQYIRVTIGTETQNTRLLKCLEATLHEGMSNSPPDERPSK</sequence>
<feature type="domain" description="Aminotransferase class I/classII large" evidence="10">
    <location>
        <begin position="37"/>
        <end position="356"/>
    </location>
</feature>
<evidence type="ECO:0000313" key="12">
    <source>
        <dbReference type="Proteomes" id="UP000642829"/>
    </source>
</evidence>
<accession>A0A8J3GD36</accession>
<evidence type="ECO:0000259" key="10">
    <source>
        <dbReference type="Pfam" id="PF00155"/>
    </source>
</evidence>
<comment type="cofactor">
    <cofactor evidence="1 9">
        <name>pyridoxal 5'-phosphate</name>
        <dbReference type="ChEBI" id="CHEBI:597326"/>
    </cofactor>
</comment>
<comment type="caution">
    <text evidence="11">The sequence shown here is derived from an EMBL/GenBank/DDBJ whole genome shotgun (WGS) entry which is preliminary data.</text>
</comment>
<dbReference type="InterPro" id="IPR004839">
    <property type="entry name" value="Aminotransferase_I/II_large"/>
</dbReference>
<dbReference type="UniPathway" id="UPA00031">
    <property type="reaction ID" value="UER00012"/>
</dbReference>
<dbReference type="InterPro" id="IPR015421">
    <property type="entry name" value="PyrdxlP-dep_Trfase_major"/>
</dbReference>
<dbReference type="Gene3D" id="3.40.640.10">
    <property type="entry name" value="Type I PLP-dependent aspartate aminotransferase-like (Major domain)"/>
    <property type="match status" value="1"/>
</dbReference>
<dbReference type="InterPro" id="IPR050106">
    <property type="entry name" value="HistidinolP_aminotransfase"/>
</dbReference>
<evidence type="ECO:0000256" key="1">
    <source>
        <dbReference type="ARBA" id="ARBA00001933"/>
    </source>
</evidence>
<keyword evidence="7 9" id="KW-0663">Pyridoxal phosphate</keyword>
<dbReference type="GO" id="GO:0030170">
    <property type="term" value="F:pyridoxal phosphate binding"/>
    <property type="evidence" value="ECO:0007669"/>
    <property type="project" value="InterPro"/>
</dbReference>
<dbReference type="SUPFAM" id="SSF53383">
    <property type="entry name" value="PLP-dependent transferases"/>
    <property type="match status" value="1"/>
</dbReference>
<evidence type="ECO:0000313" key="11">
    <source>
        <dbReference type="EMBL" id="GHB93916.1"/>
    </source>
</evidence>
<dbReference type="InterPro" id="IPR005861">
    <property type="entry name" value="HisP_aminotrans"/>
</dbReference>
<dbReference type="PANTHER" id="PTHR43643:SF3">
    <property type="entry name" value="HISTIDINOL-PHOSPHATE AMINOTRANSFERASE"/>
    <property type="match status" value="1"/>
</dbReference>
<dbReference type="HAMAP" id="MF_01023">
    <property type="entry name" value="HisC_aminotrans_2"/>
    <property type="match status" value="1"/>
</dbReference>
<organism evidence="11 12">
    <name type="scientific">Cerasicoccus arenae</name>
    <dbReference type="NCBI Taxonomy" id="424488"/>
    <lineage>
        <taxon>Bacteria</taxon>
        <taxon>Pseudomonadati</taxon>
        <taxon>Verrucomicrobiota</taxon>
        <taxon>Opitutia</taxon>
        <taxon>Puniceicoccales</taxon>
        <taxon>Cerasicoccaceae</taxon>
        <taxon>Cerasicoccus</taxon>
    </lineage>
</organism>
<dbReference type="PANTHER" id="PTHR43643">
    <property type="entry name" value="HISTIDINOL-PHOSPHATE AMINOTRANSFERASE 2"/>
    <property type="match status" value="1"/>
</dbReference>
<dbReference type="EC" id="2.6.1.9" evidence="9"/>
<dbReference type="Proteomes" id="UP000642829">
    <property type="component" value="Unassembled WGS sequence"/>
</dbReference>
<dbReference type="RefSeq" id="WP_189511877.1">
    <property type="nucleotide sequence ID" value="NZ_BMXG01000003.1"/>
</dbReference>
<keyword evidence="6 9" id="KW-0808">Transferase</keyword>
<feature type="modified residue" description="N6-(pyridoxal phosphate)lysine" evidence="9">
    <location>
        <position position="226"/>
    </location>
</feature>
<dbReference type="CDD" id="cd00609">
    <property type="entry name" value="AAT_like"/>
    <property type="match status" value="1"/>
</dbReference>
<dbReference type="InterPro" id="IPR015424">
    <property type="entry name" value="PyrdxlP-dep_Trfase"/>
</dbReference>
<evidence type="ECO:0000256" key="2">
    <source>
        <dbReference type="ARBA" id="ARBA00005011"/>
    </source>
</evidence>
<keyword evidence="5 9" id="KW-0032">Aminotransferase</keyword>
<gene>
    <name evidence="9 11" type="primary">hisC</name>
    <name evidence="11" type="ORF">GCM10007047_06880</name>
</gene>
<evidence type="ECO:0000256" key="4">
    <source>
        <dbReference type="ARBA" id="ARBA00011738"/>
    </source>
</evidence>
<reference evidence="11" key="2">
    <citation type="submission" date="2020-09" db="EMBL/GenBank/DDBJ databases">
        <authorList>
            <person name="Sun Q."/>
            <person name="Kim S."/>
        </authorList>
    </citation>
    <scope>NUCLEOTIDE SEQUENCE</scope>
    <source>
        <strain evidence="11">KCTC 12870</strain>
    </source>
</reference>
<evidence type="ECO:0000256" key="6">
    <source>
        <dbReference type="ARBA" id="ARBA00022679"/>
    </source>
</evidence>
<evidence type="ECO:0000256" key="9">
    <source>
        <dbReference type="HAMAP-Rule" id="MF_01023"/>
    </source>
</evidence>
<evidence type="ECO:0000256" key="3">
    <source>
        <dbReference type="ARBA" id="ARBA00007970"/>
    </source>
</evidence>
<evidence type="ECO:0000256" key="5">
    <source>
        <dbReference type="ARBA" id="ARBA00022576"/>
    </source>
</evidence>
<dbReference type="InterPro" id="IPR015422">
    <property type="entry name" value="PyrdxlP-dep_Trfase_small"/>
</dbReference>
<comment type="pathway">
    <text evidence="2 9">Amino-acid biosynthesis; L-histidine biosynthesis; L-histidine from 5-phospho-alpha-D-ribose 1-diphosphate: step 7/9.</text>
</comment>
<dbReference type="NCBIfam" id="TIGR01141">
    <property type="entry name" value="hisC"/>
    <property type="match status" value="1"/>
</dbReference>
<comment type="subunit">
    <text evidence="4 9">Homodimer.</text>
</comment>
<reference evidence="11" key="1">
    <citation type="journal article" date="2014" name="Int. J. Syst. Evol. Microbiol.">
        <title>Complete genome sequence of Corynebacterium casei LMG S-19264T (=DSM 44701T), isolated from a smear-ripened cheese.</title>
        <authorList>
            <consortium name="US DOE Joint Genome Institute (JGI-PGF)"/>
            <person name="Walter F."/>
            <person name="Albersmeier A."/>
            <person name="Kalinowski J."/>
            <person name="Ruckert C."/>
        </authorList>
    </citation>
    <scope>NUCLEOTIDE SEQUENCE</scope>
    <source>
        <strain evidence="11">KCTC 12870</strain>
    </source>
</reference>
<dbReference type="GO" id="GO:0000105">
    <property type="term" value="P:L-histidine biosynthetic process"/>
    <property type="evidence" value="ECO:0007669"/>
    <property type="project" value="UniProtKB-UniRule"/>
</dbReference>
<dbReference type="Pfam" id="PF00155">
    <property type="entry name" value="Aminotran_1_2"/>
    <property type="match status" value="1"/>
</dbReference>
<dbReference type="EMBL" id="BMXG01000003">
    <property type="protein sequence ID" value="GHB93916.1"/>
    <property type="molecule type" value="Genomic_DNA"/>
</dbReference>
<name>A0A8J3GD36_9BACT</name>